<dbReference type="RefSeq" id="WP_207972311.1">
    <property type="nucleotide sequence ID" value="NZ_CP071795.1"/>
</dbReference>
<dbReference type="Gene3D" id="4.10.1080.10">
    <property type="entry name" value="TSP type-3 repeat"/>
    <property type="match status" value="1"/>
</dbReference>
<evidence type="ECO:0000313" key="2">
    <source>
        <dbReference type="EMBL" id="QTD38174.1"/>
    </source>
</evidence>
<dbReference type="InterPro" id="IPR028974">
    <property type="entry name" value="TSP_type-3_rpt"/>
</dbReference>
<dbReference type="SUPFAM" id="SSF103647">
    <property type="entry name" value="TSP type-3 repeat"/>
    <property type="match status" value="2"/>
</dbReference>
<dbReference type="InterPro" id="IPR026341">
    <property type="entry name" value="T9SS_type_B"/>
</dbReference>
<dbReference type="Pfam" id="PF17517">
    <property type="entry name" value="IgGFc_binding"/>
    <property type="match status" value="1"/>
</dbReference>
<dbReference type="EMBL" id="CP071795">
    <property type="protein sequence ID" value="QTD38174.1"/>
    <property type="molecule type" value="Genomic_DNA"/>
</dbReference>
<gene>
    <name evidence="2" type="ORF">JL193_02385</name>
</gene>
<dbReference type="Proteomes" id="UP000663935">
    <property type="component" value="Chromosome"/>
</dbReference>
<reference evidence="2 3" key="1">
    <citation type="submission" date="2021-03" db="EMBL/GenBank/DDBJ databases">
        <title>Complete genome of Polaribacter_sp.G4M1.</title>
        <authorList>
            <person name="Jeong S.W."/>
            <person name="Bae J.W."/>
        </authorList>
    </citation>
    <scope>NUCLEOTIDE SEQUENCE [LARGE SCALE GENOMIC DNA]</scope>
    <source>
        <strain evidence="2 3">G4M1</strain>
    </source>
</reference>
<keyword evidence="3" id="KW-1185">Reference proteome</keyword>
<evidence type="ECO:0000313" key="3">
    <source>
        <dbReference type="Proteomes" id="UP000663935"/>
    </source>
</evidence>
<name>A0ABX7SZE3_9FLAO</name>
<evidence type="ECO:0000259" key="1">
    <source>
        <dbReference type="Pfam" id="PF17517"/>
    </source>
</evidence>
<proteinExistence type="predicted"/>
<sequence>MSKKHFIPPLTYAERGNANPNDQYFYISTPKNENISFRIKKIGSVTDITGTVSRVDPQIISLDNGDGQLFVDSSQTNVVHKNKGYIIEADDVIYVSVRMNAGGPIGATSGPQAGALVSKGAAALGTTFRAGMYTNENPQTNYLNFISVMATQNNTNVLFSNLTAGILIKNSSNTGTSSISTTLNEGESYIIATNASDNEINKDGLIGTLIISNKDIVVNVGSANGSFGSGDGRDYGLDQIVDVSKVGTEYIFVRGNGNNDWEKILIVAHTNDTDIFVNGNSSPIATIDAGEYYPIDGNNYSSNNNMYIQTSEKVFAYQGIGGLNNSGNPAEANQGMFFVPPLSCENRKAVINIPKIDKIGGLVFTGGISIITNKTATVNINNLPIDNQPTTVNVNGPFNVSGNSEYVTYKLTGLNDNVIIESTDELYCAYFNSNTNASSGSFYSGFPSAPEVNFDTSISTVGNCIGNDLKLKAANDAIFDEFEWFFDDGTGFVTTTNTTTEIMPTLPGKYQLRAKIICNGTIVSSWKSIEIPVSICPDDYDKDGIIDNLDVDIDNDGILNCDESKGNATLDISTISAPVIIFNNNSTNTTTTGNISGSGNTFVGNVNGNFTSTVNTGTSSEGIYEINFNKNINFIFKQNTTETHTSNTDEFFILRVGPNNKNITLLDPDNQLLIDSNLDGDFESGNTQFSASEIKFKYAATLSGSTATFSFVANQVNQITFEHRSNSLTTPSVFNGNIKLTCFSLDSDNDSIEDMFDLDSDNDGIPDLYDAAGKTVTLTNTDTNSDGLDDIFDTITTNLDSDNDGIKNYLDIDSDNDGIFDSTEANHNLDTDFDGFVDNFTDSNNNGLADALENNLTIKTLSLKYIIANTDTDNLANFVELDSDNDDCFDVTEAGFTGNGSGILNATPFNINANGKVINNADGYTNPNNNYRIEAKIEVAKFNNATFCEGETNEIEITSNADAFQWQISTDNGANFSNITENSILSGATFRNVNSEKIEISNTPTDFNQYQFRVVLNKTGNSCGKISGAITLTVNPKPIILNNIVQLKQCADDASENTTVNLTEAEINISTDPNVIFTYYADENSAELGSPEVADKEKYPVNRTAEAWVRTTSELGCYTISKIEITASFAGNVAYNTTFEECDDLLDDTGNNSDGDGISNFDFSSAEQEIKNASTIPNDILVFFYETPEDRDAATNPILDISKHRNNNHPSYAFNQTIYIKIKNKNNNDCEGIGKLFLKVNQIPKFSVTGEAPEEPIIICLNNIPFTVEAENPAENYSYEWRDENNTILGNSITQEINKGGKYTVKASTIPSSANEKICSRERTITVVESNITPLDESFITIKDGASGNSDNLSVQIDIPKNPNSVEEYRYALTRENGVFVRNFQDSNIFDNINGGVYKIIAENKNSCGTSELLISVLQFPKFFTPNNDDKNDYWQIKGVNNTLYLNSNITIFNRYGNLIGQFPIDNRGWDGTFNGKTLPSGTYWYNIVLIPTDTSKPPIHKKGNFSLLRK</sequence>
<protein>
    <submittedName>
        <fullName evidence="2">T9SS type B sorting domain-containing protein</fullName>
    </submittedName>
</protein>
<feature type="domain" description="IgGFc-binding protein N-terminal" evidence="1">
    <location>
        <begin position="119"/>
        <end position="428"/>
    </location>
</feature>
<dbReference type="NCBIfam" id="TIGR04131">
    <property type="entry name" value="Bac_Flav_CTERM"/>
    <property type="match status" value="1"/>
</dbReference>
<accession>A0ABX7SZE3</accession>
<dbReference type="Pfam" id="PF13585">
    <property type="entry name" value="CHU_C"/>
    <property type="match status" value="1"/>
</dbReference>
<organism evidence="2 3">
    <name type="scientific">Polaribacter batillariae</name>
    <dbReference type="NCBI Taxonomy" id="2808900"/>
    <lineage>
        <taxon>Bacteria</taxon>
        <taxon>Pseudomonadati</taxon>
        <taxon>Bacteroidota</taxon>
        <taxon>Flavobacteriia</taxon>
        <taxon>Flavobacteriales</taxon>
        <taxon>Flavobacteriaceae</taxon>
    </lineage>
</organism>
<dbReference type="InterPro" id="IPR035234">
    <property type="entry name" value="IgGFc-bd_N"/>
</dbReference>